<reference evidence="2" key="1">
    <citation type="submission" date="2022-11" db="EMBL/GenBank/DDBJ databases">
        <title>Centuries of genome instability and evolution in soft-shell clam transmissible cancer (bioRxiv).</title>
        <authorList>
            <person name="Hart S.F.M."/>
            <person name="Yonemitsu M.A."/>
            <person name="Giersch R.M."/>
            <person name="Beal B.F."/>
            <person name="Arriagada G."/>
            <person name="Davis B.W."/>
            <person name="Ostrander E.A."/>
            <person name="Goff S.P."/>
            <person name="Metzger M.J."/>
        </authorList>
    </citation>
    <scope>NUCLEOTIDE SEQUENCE</scope>
    <source>
        <strain evidence="2">MELC-2E11</strain>
        <tissue evidence="2">Siphon/mantle</tissue>
    </source>
</reference>
<keyword evidence="3" id="KW-1185">Reference proteome</keyword>
<evidence type="ECO:0000313" key="3">
    <source>
        <dbReference type="Proteomes" id="UP001164746"/>
    </source>
</evidence>
<protein>
    <submittedName>
        <fullName evidence="2">Uncharacterized protein</fullName>
    </submittedName>
</protein>
<evidence type="ECO:0000256" key="1">
    <source>
        <dbReference type="SAM" id="MobiDB-lite"/>
    </source>
</evidence>
<feature type="region of interest" description="Disordered" evidence="1">
    <location>
        <begin position="16"/>
        <end position="54"/>
    </location>
</feature>
<dbReference type="EMBL" id="CP111023">
    <property type="protein sequence ID" value="WAR21534.1"/>
    <property type="molecule type" value="Genomic_DNA"/>
</dbReference>
<feature type="compositionally biased region" description="Basic and acidic residues" evidence="1">
    <location>
        <begin position="31"/>
        <end position="42"/>
    </location>
</feature>
<gene>
    <name evidence="2" type="ORF">MAR_015508</name>
</gene>
<feature type="non-terminal residue" evidence="2">
    <location>
        <position position="1"/>
    </location>
</feature>
<sequence>MNTVITHGTIFASSAGLESVSDETSGPSKVGGERVTRGEPDGRSLSLSKQDSLY</sequence>
<name>A0ABY7FK32_MYAAR</name>
<accession>A0ABY7FK32</accession>
<dbReference type="Proteomes" id="UP001164746">
    <property type="component" value="Chromosome 12"/>
</dbReference>
<feature type="compositionally biased region" description="Polar residues" evidence="1">
    <location>
        <begin position="45"/>
        <end position="54"/>
    </location>
</feature>
<organism evidence="2 3">
    <name type="scientific">Mya arenaria</name>
    <name type="common">Soft-shell clam</name>
    <dbReference type="NCBI Taxonomy" id="6604"/>
    <lineage>
        <taxon>Eukaryota</taxon>
        <taxon>Metazoa</taxon>
        <taxon>Spiralia</taxon>
        <taxon>Lophotrochozoa</taxon>
        <taxon>Mollusca</taxon>
        <taxon>Bivalvia</taxon>
        <taxon>Autobranchia</taxon>
        <taxon>Heteroconchia</taxon>
        <taxon>Euheterodonta</taxon>
        <taxon>Imparidentia</taxon>
        <taxon>Neoheterodontei</taxon>
        <taxon>Myida</taxon>
        <taxon>Myoidea</taxon>
        <taxon>Myidae</taxon>
        <taxon>Mya</taxon>
    </lineage>
</organism>
<proteinExistence type="predicted"/>
<evidence type="ECO:0000313" key="2">
    <source>
        <dbReference type="EMBL" id="WAR21534.1"/>
    </source>
</evidence>